<proteinExistence type="predicted"/>
<dbReference type="Gene3D" id="1.10.10.1100">
    <property type="entry name" value="BFD-like [2Fe-2S]-binding domain"/>
    <property type="match status" value="1"/>
</dbReference>
<dbReference type="Proteomes" id="UP000077037">
    <property type="component" value="Unassembled WGS sequence"/>
</dbReference>
<feature type="domain" description="FAD/NAD(P)-binding" evidence="2">
    <location>
        <begin position="15"/>
        <end position="321"/>
    </location>
</feature>
<dbReference type="AlphaFoldDB" id="A0A157LTL6"/>
<dbReference type="PRINTS" id="PR00368">
    <property type="entry name" value="FADPNR"/>
</dbReference>
<dbReference type="SUPFAM" id="SSF51905">
    <property type="entry name" value="FAD/NAD(P)-binding domain"/>
    <property type="match status" value="1"/>
</dbReference>
<dbReference type="InterPro" id="IPR041117">
    <property type="entry name" value="SoxA_A3"/>
</dbReference>
<dbReference type="GO" id="GO:0016491">
    <property type="term" value="F:oxidoreductase activity"/>
    <property type="evidence" value="ECO:0007669"/>
    <property type="project" value="UniProtKB-KW"/>
</dbReference>
<dbReference type="InterPro" id="IPR023753">
    <property type="entry name" value="FAD/NAD-binding_dom"/>
</dbReference>
<evidence type="ECO:0000259" key="2">
    <source>
        <dbReference type="Pfam" id="PF07992"/>
    </source>
</evidence>
<dbReference type="PANTHER" id="PTHR42949">
    <property type="entry name" value="ANAEROBIC GLYCEROL-3-PHOSPHATE DEHYDROGENASE SUBUNIT B"/>
    <property type="match status" value="1"/>
</dbReference>
<organism evidence="4 5">
    <name type="scientific">Bordetella ansorpii</name>
    <dbReference type="NCBI Taxonomy" id="288768"/>
    <lineage>
        <taxon>Bacteria</taxon>
        <taxon>Pseudomonadati</taxon>
        <taxon>Pseudomonadota</taxon>
        <taxon>Betaproteobacteria</taxon>
        <taxon>Burkholderiales</taxon>
        <taxon>Alcaligenaceae</taxon>
        <taxon>Bordetella</taxon>
    </lineage>
</organism>
<name>A0A157LTL6_9BORD</name>
<dbReference type="InterPro" id="IPR041854">
    <property type="entry name" value="BFD-like_2Fe2S-bd_dom_sf"/>
</dbReference>
<protein>
    <submittedName>
        <fullName evidence="4">Pyridine nucleotide-disulfide oxidoreductase</fullName>
        <ecNumber evidence="4">1.18.1.-</ecNumber>
    </submittedName>
</protein>
<keyword evidence="1 4" id="KW-0560">Oxidoreductase</keyword>
<dbReference type="PANTHER" id="PTHR42949:SF3">
    <property type="entry name" value="ANAEROBIC GLYCEROL-3-PHOSPHATE DEHYDROGENASE SUBUNIT B"/>
    <property type="match status" value="1"/>
</dbReference>
<accession>A0A157LTL6</accession>
<dbReference type="InterPro" id="IPR036188">
    <property type="entry name" value="FAD/NAD-bd_sf"/>
</dbReference>
<dbReference type="InterPro" id="IPR051691">
    <property type="entry name" value="Metab_Enz_Cyan_OpOx_G3PDH"/>
</dbReference>
<evidence type="ECO:0000256" key="1">
    <source>
        <dbReference type="ARBA" id="ARBA00023002"/>
    </source>
</evidence>
<reference evidence="4 5" key="1">
    <citation type="submission" date="2016-03" db="EMBL/GenBank/DDBJ databases">
        <authorList>
            <consortium name="Pathogen Informatics"/>
        </authorList>
    </citation>
    <scope>NUCLEOTIDE SEQUENCE [LARGE SCALE GENOMIC DNA]</scope>
    <source>
        <strain evidence="4 5">NCTC13364</strain>
    </source>
</reference>
<dbReference type="Pfam" id="PF07992">
    <property type="entry name" value="Pyr_redox_2"/>
    <property type="match status" value="1"/>
</dbReference>
<dbReference type="Pfam" id="PF17806">
    <property type="entry name" value="SO_alpha_A3"/>
    <property type="match status" value="1"/>
</dbReference>
<dbReference type="PRINTS" id="PR00411">
    <property type="entry name" value="PNDRDTASEI"/>
</dbReference>
<evidence type="ECO:0000313" key="5">
    <source>
        <dbReference type="Proteomes" id="UP000077037"/>
    </source>
</evidence>
<dbReference type="CDD" id="cd19946">
    <property type="entry name" value="GlpA-like_Fer2_BFD-like"/>
    <property type="match status" value="1"/>
</dbReference>
<dbReference type="EC" id="1.18.1.-" evidence="4"/>
<dbReference type="EMBL" id="FKBS01000008">
    <property type="protein sequence ID" value="SAH99739.1"/>
    <property type="molecule type" value="Genomic_DNA"/>
</dbReference>
<dbReference type="PIRSF" id="PIRSF037495">
    <property type="entry name" value="Opine_OX_OoxA/HcnB"/>
    <property type="match status" value="1"/>
</dbReference>
<dbReference type="OrthoDB" id="9801699at2"/>
<gene>
    <name evidence="4" type="primary">thcD_1</name>
    <name evidence="4" type="ORF">SAMEA1982600_00853</name>
</gene>
<evidence type="ECO:0000259" key="3">
    <source>
        <dbReference type="Pfam" id="PF17806"/>
    </source>
</evidence>
<dbReference type="InterPro" id="IPR017224">
    <property type="entry name" value="Opine_Oxase_asu/HCN_bsu"/>
</dbReference>
<dbReference type="Gene3D" id="3.50.50.60">
    <property type="entry name" value="FAD/NAD(P)-binding domain"/>
    <property type="match status" value="3"/>
</dbReference>
<dbReference type="RefSeq" id="WP_066408761.1">
    <property type="nucleotide sequence ID" value="NZ_FKBS01000008.1"/>
</dbReference>
<sequence>MSAAVNATAAARHADVLVIGAGPAGLAAACAAAEQGLRVLVLDEQARAGGQIYRAVEAADPARHQILGPDYGAGLALLDRFRRSGARLQGGTSVWQITREKQVFALVDGQPRTYTTDALVLATGAQERPCPVPGWTLPGVMTAGAAQILLKTEGVVPSRPAVLVGAGPLLYLLAWQYLRAGVSIKAIVETTPRAHYLRAARNVAGALANWAELRKGMTMLRAIRRAAIPRYKHAEDLVIEGKEAAQAVRFKAAGRTHRIGTDLVLLHQGVVPNIQNSQALRLDHTWDDTQRCWKPRVDDRGLASLSGCYVVGDGAGIVGARTSALQGELAGLAIAAARQSAASQPRDARIAELQRRIAGQAPFRAFLDTLYTPPDAIRVPADNVIACRCEHVSAGAIRAQLATDQPDPNQLKSYLRCGMGPCQGRQCGLTVDEIVADARGISPAQVGYYRLRPPLKPITLEQLARGAAAQAGEKP</sequence>
<feature type="domain" description="SoxA A3" evidence="3">
    <location>
        <begin position="408"/>
        <end position="465"/>
    </location>
</feature>
<evidence type="ECO:0000313" key="4">
    <source>
        <dbReference type="EMBL" id="SAH99739.1"/>
    </source>
</evidence>